<dbReference type="Gene3D" id="3.40.50.720">
    <property type="entry name" value="NAD(P)-binding Rossmann-like Domain"/>
    <property type="match status" value="1"/>
</dbReference>
<dbReference type="InterPro" id="IPR050463">
    <property type="entry name" value="Gfo/Idh/MocA_oxidrdct_glycsds"/>
</dbReference>
<accession>A0ABU9YLS0</accession>
<dbReference type="Gene3D" id="3.30.360.10">
    <property type="entry name" value="Dihydrodipicolinate Reductase, domain 2"/>
    <property type="match status" value="1"/>
</dbReference>
<dbReference type="Pfam" id="PF01408">
    <property type="entry name" value="GFO_IDH_MocA"/>
    <property type="match status" value="1"/>
</dbReference>
<dbReference type="InterPro" id="IPR000683">
    <property type="entry name" value="Gfo/Idh/MocA-like_OxRdtase_N"/>
</dbReference>
<gene>
    <name evidence="2" type="ORF">WG926_15695</name>
</gene>
<sequence length="323" mass="33846">MSGNTSATTPGTAGPRLGLIVAGLGKIARDQHLPALAGSTAVDLVATADPQTAAIPGVPHYPSLAAALGAHPGADAVAVCTPPQYRHAVAAEAIAAGRHVLLEKPPAATLTEMDDLVARADAAGVSLFATWHSRFAPAVAPAASWLAGRHIRRIAVTWKENVRRWHPGQAWIWQPGGIGVFDTGINALSILTALLPGRLHLRAADLDVPDNCAMPVAVRLRFVDIDGAEVTADFDWLLPDPPVWEIAIDTDDGPLVMSGGGRRLMAGDRLLVDAPDGEYAAIYDHFAALVAAGRSDADVSPFRLVADAFMIGRQRQVASFSDT</sequence>
<dbReference type="EMBL" id="JBBKTW010000005">
    <property type="protein sequence ID" value="MEN2989760.1"/>
    <property type="molecule type" value="Genomic_DNA"/>
</dbReference>
<dbReference type="PANTHER" id="PTHR43818">
    <property type="entry name" value="BCDNA.GH03377"/>
    <property type="match status" value="1"/>
</dbReference>
<dbReference type="PANTHER" id="PTHR43818:SF7">
    <property type="entry name" value="DEHYDROGENASE"/>
    <property type="match status" value="1"/>
</dbReference>
<comment type="caution">
    <text evidence="2">The sequence shown here is derived from an EMBL/GenBank/DDBJ whole genome shotgun (WGS) entry which is preliminary data.</text>
</comment>
<proteinExistence type="predicted"/>
<keyword evidence="3" id="KW-1185">Reference proteome</keyword>
<feature type="domain" description="Gfo/Idh/MocA-like oxidoreductase N-terminal" evidence="1">
    <location>
        <begin position="20"/>
        <end position="128"/>
    </location>
</feature>
<evidence type="ECO:0000313" key="2">
    <source>
        <dbReference type="EMBL" id="MEN2989760.1"/>
    </source>
</evidence>
<protein>
    <submittedName>
        <fullName evidence="2">Gfo/Idh/MocA family oxidoreductase</fullName>
    </submittedName>
</protein>
<dbReference type="RefSeq" id="WP_345932886.1">
    <property type="nucleotide sequence ID" value="NZ_JBBKTV010000004.1"/>
</dbReference>
<evidence type="ECO:0000259" key="1">
    <source>
        <dbReference type="Pfam" id="PF01408"/>
    </source>
</evidence>
<dbReference type="SUPFAM" id="SSF51735">
    <property type="entry name" value="NAD(P)-binding Rossmann-fold domains"/>
    <property type="match status" value="1"/>
</dbReference>
<organism evidence="2 3">
    <name type="scientific">Tistrella arctica</name>
    <dbReference type="NCBI Taxonomy" id="3133430"/>
    <lineage>
        <taxon>Bacteria</taxon>
        <taxon>Pseudomonadati</taxon>
        <taxon>Pseudomonadota</taxon>
        <taxon>Alphaproteobacteria</taxon>
        <taxon>Geminicoccales</taxon>
        <taxon>Geminicoccaceae</taxon>
        <taxon>Tistrella</taxon>
    </lineage>
</organism>
<dbReference type="Proteomes" id="UP001413721">
    <property type="component" value="Unassembled WGS sequence"/>
</dbReference>
<dbReference type="InterPro" id="IPR036291">
    <property type="entry name" value="NAD(P)-bd_dom_sf"/>
</dbReference>
<name>A0ABU9YLS0_9PROT</name>
<reference evidence="2 3" key="1">
    <citation type="submission" date="2024-03" db="EMBL/GenBank/DDBJ databases">
        <title>High-quality draft genome sequencing of Tistrella sp. BH-R2-4.</title>
        <authorList>
            <person name="Dong C."/>
        </authorList>
    </citation>
    <scope>NUCLEOTIDE SEQUENCE [LARGE SCALE GENOMIC DNA]</scope>
    <source>
        <strain evidence="2 3">BH-R2-4</strain>
    </source>
</reference>
<evidence type="ECO:0000313" key="3">
    <source>
        <dbReference type="Proteomes" id="UP001413721"/>
    </source>
</evidence>